<dbReference type="AlphaFoldDB" id="A0A7M7HR34"/>
<comment type="subcellular location">
    <subcellularLocation>
        <location evidence="1">Membrane</location>
        <topology evidence="1">Multi-pass membrane protein</topology>
    </subcellularLocation>
</comment>
<dbReference type="PANTHER" id="PTHR31056:SF1">
    <property type="entry name" value="TRANSMEMBRANE PROTEIN 179B"/>
    <property type="match status" value="1"/>
</dbReference>
<sequence>MAIQGVLAVTETVMYFVVGITGLVAAITVGISRDAFSNQCILYSEIKWCNDTAMGFTDLGSNTACSFAVGIEVIASLYAIVFGIYYALILVGKIEGIKYLTIPSIIFNVAFTLVLFVESCIVSVGFKQFCDGLTSGPHVKDCSKGSKVSNWNIAGACIDKGYVFMPHDTYNGDLYFGFYTTGQSASWFSVLFWLIISVISIIRRVKDKPSLDINSDKSPITSNVI</sequence>
<evidence type="ECO:0000256" key="5">
    <source>
        <dbReference type="ARBA" id="ARBA00093776"/>
    </source>
</evidence>
<dbReference type="GeneID" id="589744"/>
<name>A0A7M7HR34_STRPU</name>
<organism evidence="7 8">
    <name type="scientific">Strongylocentrotus purpuratus</name>
    <name type="common">Purple sea urchin</name>
    <dbReference type="NCBI Taxonomy" id="7668"/>
    <lineage>
        <taxon>Eukaryota</taxon>
        <taxon>Metazoa</taxon>
        <taxon>Echinodermata</taxon>
        <taxon>Eleutherozoa</taxon>
        <taxon>Echinozoa</taxon>
        <taxon>Echinoidea</taxon>
        <taxon>Euechinoidea</taxon>
        <taxon>Echinacea</taxon>
        <taxon>Camarodonta</taxon>
        <taxon>Echinidea</taxon>
        <taxon>Strongylocentrotidae</taxon>
        <taxon>Strongylocentrotus</taxon>
    </lineage>
</organism>
<dbReference type="InterPro" id="IPR029776">
    <property type="entry name" value="TMEM179B"/>
</dbReference>
<keyword evidence="4 6" id="KW-0472">Membrane</keyword>
<keyword evidence="2 6" id="KW-0812">Transmembrane</keyword>
<evidence type="ECO:0000256" key="1">
    <source>
        <dbReference type="ARBA" id="ARBA00004141"/>
    </source>
</evidence>
<dbReference type="FunCoup" id="A0A7M7HR34">
    <property type="interactions" value="1048"/>
</dbReference>
<reference evidence="8" key="1">
    <citation type="submission" date="2015-02" db="EMBL/GenBank/DDBJ databases">
        <title>Genome sequencing for Strongylocentrotus purpuratus.</title>
        <authorList>
            <person name="Murali S."/>
            <person name="Liu Y."/>
            <person name="Vee V."/>
            <person name="English A."/>
            <person name="Wang M."/>
            <person name="Skinner E."/>
            <person name="Han Y."/>
            <person name="Muzny D.M."/>
            <person name="Worley K.C."/>
            <person name="Gibbs R.A."/>
        </authorList>
    </citation>
    <scope>NUCLEOTIDE SEQUENCE</scope>
</reference>
<accession>A0A7M7HR34</accession>
<dbReference type="InterPro" id="IPR059010">
    <property type="entry name" value="TMEM179-179B"/>
</dbReference>
<evidence type="ECO:0000256" key="6">
    <source>
        <dbReference type="SAM" id="Phobius"/>
    </source>
</evidence>
<feature type="transmembrane region" description="Helical" evidence="6">
    <location>
        <begin position="12"/>
        <end position="32"/>
    </location>
</feature>
<dbReference type="InParanoid" id="A0A7M7HR34"/>
<feature type="transmembrane region" description="Helical" evidence="6">
    <location>
        <begin position="100"/>
        <end position="126"/>
    </location>
</feature>
<keyword evidence="3 6" id="KW-1133">Transmembrane helix</keyword>
<evidence type="ECO:0000313" key="8">
    <source>
        <dbReference type="Proteomes" id="UP000007110"/>
    </source>
</evidence>
<dbReference type="EnsemblMetazoa" id="XM_011684292">
    <property type="protein sequence ID" value="XP_011682594"/>
    <property type="gene ID" value="LOC589744"/>
</dbReference>
<dbReference type="OrthoDB" id="6423876at2759"/>
<dbReference type="PANTHER" id="PTHR31056">
    <property type="entry name" value="TRANSMEMBRANE PROTEIN 179B"/>
    <property type="match status" value="1"/>
</dbReference>
<reference evidence="7" key="2">
    <citation type="submission" date="2021-01" db="UniProtKB">
        <authorList>
            <consortium name="EnsemblMetazoa"/>
        </authorList>
    </citation>
    <scope>IDENTIFICATION</scope>
</reference>
<comment type="similarity">
    <text evidence="5">Belongs to the TMEM179 family.</text>
</comment>
<protein>
    <submittedName>
        <fullName evidence="7">Uncharacterized protein</fullName>
    </submittedName>
</protein>
<evidence type="ECO:0000256" key="2">
    <source>
        <dbReference type="ARBA" id="ARBA00022692"/>
    </source>
</evidence>
<proteinExistence type="inferred from homology"/>
<dbReference type="RefSeq" id="XP_011682594.1">
    <property type="nucleotide sequence ID" value="XM_011684292.2"/>
</dbReference>
<feature type="transmembrane region" description="Helical" evidence="6">
    <location>
        <begin position="184"/>
        <end position="202"/>
    </location>
</feature>
<dbReference type="Pfam" id="PF26158">
    <property type="entry name" value="Claudin_TMEM179-179B"/>
    <property type="match status" value="1"/>
</dbReference>
<keyword evidence="8" id="KW-1185">Reference proteome</keyword>
<evidence type="ECO:0000256" key="3">
    <source>
        <dbReference type="ARBA" id="ARBA00022989"/>
    </source>
</evidence>
<evidence type="ECO:0000313" key="7">
    <source>
        <dbReference type="EnsemblMetazoa" id="XP_011682594"/>
    </source>
</evidence>
<evidence type="ECO:0000256" key="4">
    <source>
        <dbReference type="ARBA" id="ARBA00023136"/>
    </source>
</evidence>
<dbReference type="Proteomes" id="UP000007110">
    <property type="component" value="Unassembled WGS sequence"/>
</dbReference>
<feature type="transmembrane region" description="Helical" evidence="6">
    <location>
        <begin position="67"/>
        <end position="88"/>
    </location>
</feature>